<gene>
    <name evidence="2" type="ORF">Syun_011879</name>
</gene>
<feature type="compositionally biased region" description="Acidic residues" evidence="1">
    <location>
        <begin position="85"/>
        <end position="106"/>
    </location>
</feature>
<comment type="caution">
    <text evidence="2">The sequence shown here is derived from an EMBL/GenBank/DDBJ whole genome shotgun (WGS) entry which is preliminary data.</text>
</comment>
<sequence>MARPESLERSAWRDLTVRRSSVDLSRDVELGSVIVVNSPKPSAAYVDDRLYDASKRHLGDVCDDSGRTPVVMAQLDPSWKYNVEEDREDDFEGDGEEGGGEEDEEVEFVDKEVIDITIMDDPMVMDNGYWAMSKDSQDFVEGLSQQTTL</sequence>
<dbReference type="EMBL" id="JBBNAF010000005">
    <property type="protein sequence ID" value="KAK9142479.1"/>
    <property type="molecule type" value="Genomic_DNA"/>
</dbReference>
<reference evidence="2 3" key="1">
    <citation type="submission" date="2024-01" db="EMBL/GenBank/DDBJ databases">
        <title>Genome assemblies of Stephania.</title>
        <authorList>
            <person name="Yang L."/>
        </authorList>
    </citation>
    <scope>NUCLEOTIDE SEQUENCE [LARGE SCALE GENOMIC DNA]</scope>
    <source>
        <strain evidence="2">YNDBR</strain>
        <tissue evidence="2">Leaf</tissue>
    </source>
</reference>
<accession>A0AAP0PGY4</accession>
<proteinExistence type="predicted"/>
<evidence type="ECO:0000256" key="1">
    <source>
        <dbReference type="SAM" id="MobiDB-lite"/>
    </source>
</evidence>
<evidence type="ECO:0000313" key="2">
    <source>
        <dbReference type="EMBL" id="KAK9142479.1"/>
    </source>
</evidence>
<keyword evidence="3" id="KW-1185">Reference proteome</keyword>
<dbReference type="Proteomes" id="UP001420932">
    <property type="component" value="Unassembled WGS sequence"/>
</dbReference>
<name>A0AAP0PGY4_9MAGN</name>
<protein>
    <submittedName>
        <fullName evidence="2">Uncharacterized protein</fullName>
    </submittedName>
</protein>
<feature type="region of interest" description="Disordered" evidence="1">
    <location>
        <begin position="82"/>
        <end position="106"/>
    </location>
</feature>
<evidence type="ECO:0000313" key="3">
    <source>
        <dbReference type="Proteomes" id="UP001420932"/>
    </source>
</evidence>
<dbReference type="AlphaFoldDB" id="A0AAP0PGY4"/>
<organism evidence="2 3">
    <name type="scientific">Stephania yunnanensis</name>
    <dbReference type="NCBI Taxonomy" id="152371"/>
    <lineage>
        <taxon>Eukaryota</taxon>
        <taxon>Viridiplantae</taxon>
        <taxon>Streptophyta</taxon>
        <taxon>Embryophyta</taxon>
        <taxon>Tracheophyta</taxon>
        <taxon>Spermatophyta</taxon>
        <taxon>Magnoliopsida</taxon>
        <taxon>Ranunculales</taxon>
        <taxon>Menispermaceae</taxon>
        <taxon>Menispermoideae</taxon>
        <taxon>Cissampelideae</taxon>
        <taxon>Stephania</taxon>
    </lineage>
</organism>